<dbReference type="AlphaFoldDB" id="A0AAD5K9C0"/>
<dbReference type="PRINTS" id="PR00368">
    <property type="entry name" value="FADPNR"/>
</dbReference>
<protein>
    <recommendedName>
        <fullName evidence="5">FAD/NAD(P)-binding domain-containing protein</fullName>
    </recommendedName>
</protein>
<dbReference type="Proteomes" id="UP001209540">
    <property type="component" value="Unassembled WGS sequence"/>
</dbReference>
<dbReference type="InterPro" id="IPR036188">
    <property type="entry name" value="FAD/NAD-bd_sf"/>
</dbReference>
<reference evidence="6" key="2">
    <citation type="submission" date="2023-02" db="EMBL/GenBank/DDBJ databases">
        <authorList>
            <consortium name="DOE Joint Genome Institute"/>
            <person name="Mondo S.J."/>
            <person name="Chang Y."/>
            <person name="Wang Y."/>
            <person name="Ahrendt S."/>
            <person name="Andreopoulos W."/>
            <person name="Barry K."/>
            <person name="Beard J."/>
            <person name="Benny G.L."/>
            <person name="Blankenship S."/>
            <person name="Bonito G."/>
            <person name="Cuomo C."/>
            <person name="Desiro A."/>
            <person name="Gervers K.A."/>
            <person name="Hundley H."/>
            <person name="Kuo A."/>
            <person name="LaButti K."/>
            <person name="Lang B.F."/>
            <person name="Lipzen A."/>
            <person name="O'Donnell K."/>
            <person name="Pangilinan J."/>
            <person name="Reynolds N."/>
            <person name="Sandor L."/>
            <person name="Smith M.W."/>
            <person name="Tsang A."/>
            <person name="Grigoriev I.V."/>
            <person name="Stajich J.E."/>
            <person name="Spatafora J.W."/>
        </authorList>
    </citation>
    <scope>NUCLEOTIDE SEQUENCE</scope>
    <source>
        <strain evidence="6">RSA 2281</strain>
    </source>
</reference>
<evidence type="ECO:0000313" key="7">
    <source>
        <dbReference type="Proteomes" id="UP001209540"/>
    </source>
</evidence>
<keyword evidence="2" id="KW-0285">Flavoprotein</keyword>
<organism evidence="6 7">
    <name type="scientific">Phascolomyces articulosus</name>
    <dbReference type="NCBI Taxonomy" id="60185"/>
    <lineage>
        <taxon>Eukaryota</taxon>
        <taxon>Fungi</taxon>
        <taxon>Fungi incertae sedis</taxon>
        <taxon>Mucoromycota</taxon>
        <taxon>Mucoromycotina</taxon>
        <taxon>Mucoromycetes</taxon>
        <taxon>Mucorales</taxon>
        <taxon>Lichtheimiaceae</taxon>
        <taxon>Phascolomyces</taxon>
    </lineage>
</organism>
<dbReference type="PANTHER" id="PTHR43735:SF3">
    <property type="entry name" value="FERROPTOSIS SUPPRESSOR PROTEIN 1"/>
    <property type="match status" value="1"/>
</dbReference>
<name>A0AAD5K9C0_9FUNG</name>
<comment type="similarity">
    <text evidence="1">Belongs to the FAD-dependent oxidoreductase family.</text>
</comment>
<comment type="caution">
    <text evidence="6">The sequence shown here is derived from an EMBL/GenBank/DDBJ whole genome shotgun (WGS) entry which is preliminary data.</text>
</comment>
<evidence type="ECO:0000256" key="1">
    <source>
        <dbReference type="ARBA" id="ARBA00006442"/>
    </source>
</evidence>
<keyword evidence="7" id="KW-1185">Reference proteome</keyword>
<dbReference type="GO" id="GO:0005737">
    <property type="term" value="C:cytoplasm"/>
    <property type="evidence" value="ECO:0007669"/>
    <property type="project" value="TreeGrafter"/>
</dbReference>
<dbReference type="Pfam" id="PF07992">
    <property type="entry name" value="Pyr_redox_2"/>
    <property type="match status" value="1"/>
</dbReference>
<dbReference type="Gene3D" id="3.50.50.100">
    <property type="match status" value="1"/>
</dbReference>
<dbReference type="InterPro" id="IPR023753">
    <property type="entry name" value="FAD/NAD-binding_dom"/>
</dbReference>
<dbReference type="GO" id="GO:0050660">
    <property type="term" value="F:flavin adenine dinucleotide binding"/>
    <property type="evidence" value="ECO:0007669"/>
    <property type="project" value="TreeGrafter"/>
</dbReference>
<evidence type="ECO:0000256" key="3">
    <source>
        <dbReference type="ARBA" id="ARBA00022827"/>
    </source>
</evidence>
<dbReference type="SUPFAM" id="SSF51905">
    <property type="entry name" value="FAD/NAD(P)-binding domain"/>
    <property type="match status" value="2"/>
</dbReference>
<evidence type="ECO:0000256" key="4">
    <source>
        <dbReference type="ARBA" id="ARBA00023002"/>
    </source>
</evidence>
<keyword evidence="4" id="KW-0560">Oxidoreductase</keyword>
<dbReference type="EMBL" id="JAIXMP010000014">
    <property type="protein sequence ID" value="KAI9262306.1"/>
    <property type="molecule type" value="Genomic_DNA"/>
</dbReference>
<evidence type="ECO:0000313" key="6">
    <source>
        <dbReference type="EMBL" id="KAI9262306.1"/>
    </source>
</evidence>
<dbReference type="GO" id="GO:0004174">
    <property type="term" value="F:electron-transferring-flavoprotein dehydrogenase activity"/>
    <property type="evidence" value="ECO:0007669"/>
    <property type="project" value="TreeGrafter"/>
</dbReference>
<reference evidence="6" key="1">
    <citation type="journal article" date="2022" name="IScience">
        <title>Evolution of zygomycete secretomes and the origins of terrestrial fungal ecologies.</title>
        <authorList>
            <person name="Chang Y."/>
            <person name="Wang Y."/>
            <person name="Mondo S."/>
            <person name="Ahrendt S."/>
            <person name="Andreopoulos W."/>
            <person name="Barry K."/>
            <person name="Beard J."/>
            <person name="Benny G.L."/>
            <person name="Blankenship S."/>
            <person name="Bonito G."/>
            <person name="Cuomo C."/>
            <person name="Desiro A."/>
            <person name="Gervers K.A."/>
            <person name="Hundley H."/>
            <person name="Kuo A."/>
            <person name="LaButti K."/>
            <person name="Lang B.F."/>
            <person name="Lipzen A."/>
            <person name="O'Donnell K."/>
            <person name="Pangilinan J."/>
            <person name="Reynolds N."/>
            <person name="Sandor L."/>
            <person name="Smith M.E."/>
            <person name="Tsang A."/>
            <person name="Grigoriev I.V."/>
            <person name="Stajich J.E."/>
            <person name="Spatafora J.W."/>
        </authorList>
    </citation>
    <scope>NUCLEOTIDE SEQUENCE</scope>
    <source>
        <strain evidence="6">RSA 2281</strain>
    </source>
</reference>
<accession>A0AAD5K9C0</accession>
<evidence type="ECO:0000256" key="2">
    <source>
        <dbReference type="ARBA" id="ARBA00022630"/>
    </source>
</evidence>
<proteinExistence type="inferred from homology"/>
<dbReference type="PANTHER" id="PTHR43735">
    <property type="entry name" value="APOPTOSIS-INDUCING FACTOR 1"/>
    <property type="match status" value="1"/>
</dbReference>
<gene>
    <name evidence="6" type="ORF">BDA99DRAFT_605207</name>
</gene>
<evidence type="ECO:0000259" key="5">
    <source>
        <dbReference type="Pfam" id="PF07992"/>
    </source>
</evidence>
<keyword evidence="3" id="KW-0274">FAD</keyword>
<feature type="domain" description="FAD/NAD(P)-binding" evidence="5">
    <location>
        <begin position="250"/>
        <end position="467"/>
    </location>
</feature>
<sequence length="601" mass="67431">MSLKRMLFVGTDAHMWRHSIYNTTVPAFFDDLSITLLSFKNQENGKTSNVNQAFAESHFHTSAKKHDIISALILSTVGENKQRFSVLCFGSNRYPNGNEQRTSTMRDYNLPSWTGVAASDDKTIGKEWMGMTTANDYNIHMEWFLNMRLWSALNMTYFHQSNTQEERDNSFQHYATTHDTRCRPLSLSEYCEECFVLLILMDSHSPIYLLGCKSYFYHIVGGPRSAVEHINNIIPYSHTFKDMKKNSVVQATVVRLEKNKVHLDKPFENSTELSFAYAVLSTGIRYPTPAKVKALEAEAALKEQQEIQSLVKKSNSIIIVGGGPTGIEVAGEIREKYADKKITLVHDQKQLLQPGIPDKPRAQILRKVEKNNIKVILDDIVELPTKLEKSVFIPEEPLSTRKGETLNADLVMLLFGSRPETEWLKETLPLSDRGFVKVTETLAVDAAGFENVYVAGDIADIKEIKMAARTKDHATVVATNIVNATKGKKPAQNYKANTTFLMAITFGKKQGYIFTPLGALGDWAISKVKGKTLFTERFWQEMNLVEPANPNNTTNGNSSSSLTITTTITLTVAAVAIYYAVTTQRPLLTSAYQYLISSLTT</sequence>